<name>A0A2P2PA15_RHIMU</name>
<accession>A0A2P2PA15</accession>
<evidence type="ECO:0000256" key="1">
    <source>
        <dbReference type="SAM" id="MobiDB-lite"/>
    </source>
</evidence>
<proteinExistence type="predicted"/>
<protein>
    <submittedName>
        <fullName evidence="2">Uncharacterized protein</fullName>
    </submittedName>
</protein>
<sequence>MSLLQVRLAISVLQNLFQNIIEQLTFGRPWSIIVCQQFNFEQIAYFKWIIKRNLPYTNINPQNKYIFDRNSEKRNDKRKKVEGHINAHLGHERKPAPDPKKTYDTMQLTDNH</sequence>
<dbReference type="AlphaFoldDB" id="A0A2P2PA15"/>
<evidence type="ECO:0000313" key="2">
    <source>
        <dbReference type="EMBL" id="MBX51605.1"/>
    </source>
</evidence>
<reference evidence="2" key="1">
    <citation type="submission" date="2018-02" db="EMBL/GenBank/DDBJ databases">
        <title>Rhizophora mucronata_Transcriptome.</title>
        <authorList>
            <person name="Meera S.P."/>
            <person name="Sreeshan A."/>
            <person name="Augustine A."/>
        </authorList>
    </citation>
    <scope>NUCLEOTIDE SEQUENCE</scope>
    <source>
        <tissue evidence="2">Leaf</tissue>
    </source>
</reference>
<feature type="compositionally biased region" description="Basic and acidic residues" evidence="1">
    <location>
        <begin position="82"/>
        <end position="103"/>
    </location>
</feature>
<dbReference type="EMBL" id="GGEC01071121">
    <property type="protein sequence ID" value="MBX51605.1"/>
    <property type="molecule type" value="Transcribed_RNA"/>
</dbReference>
<organism evidence="2">
    <name type="scientific">Rhizophora mucronata</name>
    <name type="common">Asiatic mangrove</name>
    <dbReference type="NCBI Taxonomy" id="61149"/>
    <lineage>
        <taxon>Eukaryota</taxon>
        <taxon>Viridiplantae</taxon>
        <taxon>Streptophyta</taxon>
        <taxon>Embryophyta</taxon>
        <taxon>Tracheophyta</taxon>
        <taxon>Spermatophyta</taxon>
        <taxon>Magnoliopsida</taxon>
        <taxon>eudicotyledons</taxon>
        <taxon>Gunneridae</taxon>
        <taxon>Pentapetalae</taxon>
        <taxon>rosids</taxon>
        <taxon>fabids</taxon>
        <taxon>Malpighiales</taxon>
        <taxon>Rhizophoraceae</taxon>
        <taxon>Rhizophora</taxon>
    </lineage>
</organism>
<feature type="region of interest" description="Disordered" evidence="1">
    <location>
        <begin position="68"/>
        <end position="112"/>
    </location>
</feature>